<accession>A0A1R4IXW2</accession>
<dbReference type="AlphaFoldDB" id="A0A1R4IXW2"/>
<gene>
    <name evidence="1" type="ORF">FM119_04045</name>
</gene>
<reference evidence="2" key="1">
    <citation type="submission" date="2017-02" db="EMBL/GenBank/DDBJ databases">
        <authorList>
            <person name="Dridi B."/>
        </authorList>
    </citation>
    <scope>NUCLEOTIDE SEQUENCE [LARGE SCALE GENOMIC DNA]</scope>
    <source>
        <strain evidence="2">EB411</strain>
    </source>
</reference>
<organism evidence="1 2">
    <name type="scientific">Mycetocola reblochoni REB411</name>
    <dbReference type="NCBI Taxonomy" id="1255698"/>
    <lineage>
        <taxon>Bacteria</taxon>
        <taxon>Bacillati</taxon>
        <taxon>Actinomycetota</taxon>
        <taxon>Actinomycetes</taxon>
        <taxon>Micrococcales</taxon>
        <taxon>Microbacteriaceae</taxon>
        <taxon>Mycetocola</taxon>
    </lineage>
</organism>
<protein>
    <submittedName>
        <fullName evidence="1">Uncharacterized protein</fullName>
    </submittedName>
</protein>
<name>A0A1R4IXW2_9MICO</name>
<sequence>MSENVIVALIAAVQAIMLAMLGRAATQQRRTREAITNSHSTHIRDDLDELAAQVRDQGKDIGGIRSDIRTLNRHLLSKGKS</sequence>
<dbReference type="EMBL" id="FUKR01000022">
    <property type="protein sequence ID" value="SJN24153.1"/>
    <property type="molecule type" value="Genomic_DNA"/>
</dbReference>
<evidence type="ECO:0000313" key="1">
    <source>
        <dbReference type="EMBL" id="SJN24153.1"/>
    </source>
</evidence>
<proteinExistence type="predicted"/>
<keyword evidence="2" id="KW-1185">Reference proteome</keyword>
<evidence type="ECO:0000313" key="2">
    <source>
        <dbReference type="Proteomes" id="UP000196778"/>
    </source>
</evidence>
<dbReference type="RefSeq" id="WP_087136391.1">
    <property type="nucleotide sequence ID" value="NZ_FUKR01000022.1"/>
</dbReference>
<dbReference type="Proteomes" id="UP000196778">
    <property type="component" value="Unassembled WGS sequence"/>
</dbReference>